<organism evidence="22 23">
    <name type="scientific">Ciona savignyi</name>
    <name type="common">Pacific transparent sea squirt</name>
    <dbReference type="NCBI Taxonomy" id="51511"/>
    <lineage>
        <taxon>Eukaryota</taxon>
        <taxon>Metazoa</taxon>
        <taxon>Chordata</taxon>
        <taxon>Tunicata</taxon>
        <taxon>Ascidiacea</taxon>
        <taxon>Phlebobranchia</taxon>
        <taxon>Cionidae</taxon>
        <taxon>Ciona</taxon>
    </lineage>
</organism>
<dbReference type="GO" id="GO:0000139">
    <property type="term" value="C:Golgi membrane"/>
    <property type="evidence" value="ECO:0007669"/>
    <property type="project" value="UniProtKB-SubCell"/>
</dbReference>
<keyword evidence="12" id="KW-0472">Membrane</keyword>
<evidence type="ECO:0000256" key="5">
    <source>
        <dbReference type="ARBA" id="ARBA00012979"/>
    </source>
</evidence>
<comment type="pathway">
    <text evidence="2">Glycan metabolism; heparin biosynthesis.</text>
</comment>
<keyword evidence="7" id="KW-0812">Transmembrane</keyword>
<dbReference type="PANTHER" id="PTHR10605:SF56">
    <property type="entry name" value="BIFUNCTIONAL HEPARAN SULFATE N-DEACETYLASE_N-SULFOTRANSFERASE"/>
    <property type="match status" value="1"/>
</dbReference>
<dbReference type="Proteomes" id="UP000007875">
    <property type="component" value="Unassembled WGS sequence"/>
</dbReference>
<evidence type="ECO:0000259" key="20">
    <source>
        <dbReference type="Pfam" id="PF12062"/>
    </source>
</evidence>
<dbReference type="InterPro" id="IPR021930">
    <property type="entry name" value="Heparan_SO4_deacetylase_dom"/>
</dbReference>
<dbReference type="GO" id="GO:0030210">
    <property type="term" value="P:heparin proteoglycan biosynthetic process"/>
    <property type="evidence" value="ECO:0007669"/>
    <property type="project" value="UniProtKB-UniPathway"/>
</dbReference>
<evidence type="ECO:0000256" key="6">
    <source>
        <dbReference type="ARBA" id="ARBA00022679"/>
    </source>
</evidence>
<comment type="pathway">
    <text evidence="3">Glycan metabolism; heparan sulfate biosynthesis.</text>
</comment>
<protein>
    <recommendedName>
        <fullName evidence="5">[heparan sulfate]-glucosamine N-sulfotransferase</fullName>
        <ecNumber evidence="5">2.8.2.8</ecNumber>
    </recommendedName>
</protein>
<dbReference type="Pfam" id="PF00685">
    <property type="entry name" value="Sulfotransfer_1"/>
    <property type="match status" value="1"/>
</dbReference>
<accession>H2YCA9</accession>
<dbReference type="GO" id="GO:0019213">
    <property type="term" value="F:deacetylase activity"/>
    <property type="evidence" value="ECO:0007669"/>
    <property type="project" value="UniProtKB-ARBA"/>
</dbReference>
<evidence type="ECO:0000256" key="2">
    <source>
        <dbReference type="ARBA" id="ARBA00004841"/>
    </source>
</evidence>
<dbReference type="Pfam" id="PF25119">
    <property type="entry name" value="HSNSD_N"/>
    <property type="match status" value="1"/>
</dbReference>
<dbReference type="Gene3D" id="3.40.50.300">
    <property type="entry name" value="P-loop containing nucleotide triphosphate hydrolases"/>
    <property type="match status" value="1"/>
</dbReference>
<evidence type="ECO:0000256" key="15">
    <source>
        <dbReference type="ARBA" id="ARBA00023268"/>
    </source>
</evidence>
<keyword evidence="11" id="KW-0333">Golgi apparatus</keyword>
<dbReference type="Ensembl" id="ENSCSAVT00000003002.1">
    <property type="protein sequence ID" value="ENSCSAVP00000002957.1"/>
    <property type="gene ID" value="ENSCSAVG00000001766.1"/>
</dbReference>
<evidence type="ECO:0000256" key="8">
    <source>
        <dbReference type="ARBA" id="ARBA00022801"/>
    </source>
</evidence>
<evidence type="ECO:0000256" key="4">
    <source>
        <dbReference type="ARBA" id="ARBA00010420"/>
    </source>
</evidence>
<keyword evidence="13 18" id="KW-1015">Disulfide bond</keyword>
<reference evidence="23" key="1">
    <citation type="submission" date="2003-08" db="EMBL/GenBank/DDBJ databases">
        <authorList>
            <person name="Birren B."/>
            <person name="Nusbaum C."/>
            <person name="Abebe A."/>
            <person name="Abouelleil A."/>
            <person name="Adekoya E."/>
            <person name="Ait-zahra M."/>
            <person name="Allen N."/>
            <person name="Allen T."/>
            <person name="An P."/>
            <person name="Anderson M."/>
            <person name="Anderson S."/>
            <person name="Arachchi H."/>
            <person name="Armbruster J."/>
            <person name="Bachantsang P."/>
            <person name="Baldwin J."/>
            <person name="Barry A."/>
            <person name="Bayul T."/>
            <person name="Blitshsteyn B."/>
            <person name="Bloom T."/>
            <person name="Blye J."/>
            <person name="Boguslavskiy L."/>
            <person name="Borowsky M."/>
            <person name="Boukhgalter B."/>
            <person name="Brunache A."/>
            <person name="Butler J."/>
            <person name="Calixte N."/>
            <person name="Calvo S."/>
            <person name="Camarata J."/>
            <person name="Campo K."/>
            <person name="Chang J."/>
            <person name="Cheshatsang Y."/>
            <person name="Citroen M."/>
            <person name="Collymore A."/>
            <person name="Considine T."/>
            <person name="Cook A."/>
            <person name="Cooke P."/>
            <person name="Corum B."/>
            <person name="Cuomo C."/>
            <person name="David R."/>
            <person name="Dawoe T."/>
            <person name="Degray S."/>
            <person name="Dodge S."/>
            <person name="Dooley K."/>
            <person name="Dorje P."/>
            <person name="Dorjee K."/>
            <person name="Dorris L."/>
            <person name="Duffey N."/>
            <person name="Dupes A."/>
            <person name="Elkins T."/>
            <person name="Engels R."/>
            <person name="Erickson J."/>
            <person name="Farina A."/>
            <person name="Faro S."/>
            <person name="Ferreira P."/>
            <person name="Fischer H."/>
            <person name="Fitzgerald M."/>
            <person name="Foley K."/>
            <person name="Gage D."/>
            <person name="Galagan J."/>
            <person name="Gearin G."/>
            <person name="Gnerre S."/>
            <person name="Gnirke A."/>
            <person name="Goyette A."/>
            <person name="Graham J."/>
            <person name="Grandbois E."/>
            <person name="Gyaltsen K."/>
            <person name="Hafez N."/>
            <person name="Hagopian D."/>
            <person name="Hagos B."/>
            <person name="Hall J."/>
            <person name="Hatcher B."/>
            <person name="Heller A."/>
            <person name="Higgins H."/>
            <person name="Honan T."/>
            <person name="Horn A."/>
            <person name="Houde N."/>
            <person name="Hughes L."/>
            <person name="Hulme W."/>
            <person name="Husby E."/>
            <person name="Iliev I."/>
            <person name="Jaffe D."/>
            <person name="Jones C."/>
            <person name="Kamal M."/>
            <person name="Kamat A."/>
            <person name="Kamvysselis M."/>
            <person name="Karlsson E."/>
            <person name="Kells C."/>
            <person name="Kieu A."/>
            <person name="Kisner P."/>
            <person name="Kodira C."/>
            <person name="Kulbokas E."/>
            <person name="Labutti K."/>
            <person name="Lama D."/>
            <person name="Landers T."/>
            <person name="Leger J."/>
            <person name="Levine S."/>
            <person name="Lewis D."/>
            <person name="Lewis T."/>
            <person name="Lindblad-toh K."/>
            <person name="Liu X."/>
            <person name="Lokyitsang T."/>
            <person name="Lokyitsang Y."/>
            <person name="Lucien O."/>
            <person name="Lui A."/>
            <person name="Ma L.J."/>
            <person name="Mabbitt R."/>
            <person name="Macdonald J."/>
            <person name="Maclean C."/>
            <person name="Major J."/>
            <person name="Manning J."/>
            <person name="Marabella R."/>
            <person name="Maru K."/>
            <person name="Matthews C."/>
            <person name="Mauceli E."/>
            <person name="Mccarthy M."/>
            <person name="Mcdonough S."/>
            <person name="Mcghee T."/>
            <person name="Meldrim J."/>
            <person name="Meneus L."/>
            <person name="Mesirov J."/>
            <person name="Mihalev A."/>
            <person name="Mihova T."/>
            <person name="Mikkelsen T."/>
            <person name="Mlenga V."/>
            <person name="Moru K."/>
            <person name="Mozes J."/>
            <person name="Mulrain L."/>
            <person name="Munson G."/>
            <person name="Naylor J."/>
            <person name="Newes C."/>
            <person name="Nguyen C."/>
            <person name="Nguyen N."/>
            <person name="Nguyen T."/>
            <person name="Nicol R."/>
            <person name="Nielsen C."/>
            <person name="Nizzari M."/>
            <person name="Norbu C."/>
            <person name="Norbu N."/>
            <person name="O'donnell P."/>
            <person name="Okoawo O."/>
            <person name="O'leary S."/>
            <person name="Omotosho B."/>
            <person name="O'neill K."/>
            <person name="Osman S."/>
            <person name="Parker S."/>
            <person name="Perrin D."/>
            <person name="Phunkhang P."/>
            <person name="Piqani B."/>
            <person name="Purcell S."/>
            <person name="Rachupka T."/>
            <person name="Ramasamy U."/>
            <person name="Rameau R."/>
            <person name="Ray V."/>
            <person name="Raymond C."/>
            <person name="Retta R."/>
            <person name="Richardson S."/>
            <person name="Rise C."/>
            <person name="Rodriguez J."/>
            <person name="Rogers J."/>
            <person name="Rogov P."/>
            <person name="Rutman M."/>
            <person name="Schupbach R."/>
            <person name="Seaman C."/>
            <person name="Settipalli S."/>
            <person name="Sharpe T."/>
            <person name="Sheridan J."/>
            <person name="Sherpa N."/>
            <person name="Shi J."/>
            <person name="Smirnov S."/>
            <person name="Smith C."/>
            <person name="Sougnez C."/>
            <person name="Spencer B."/>
            <person name="Stalker J."/>
            <person name="Stange-thomann N."/>
            <person name="Stavropoulos S."/>
            <person name="Stetson K."/>
            <person name="Stone C."/>
            <person name="Stone S."/>
            <person name="Stubbs M."/>
            <person name="Talamas J."/>
            <person name="Tchuinga P."/>
            <person name="Tenzing P."/>
            <person name="Tesfaye S."/>
            <person name="Theodore J."/>
            <person name="Thoulutsang Y."/>
            <person name="Topham K."/>
            <person name="Towey S."/>
            <person name="Tsamla T."/>
            <person name="Tsomo N."/>
            <person name="Vallee D."/>
            <person name="Vassiliev H."/>
            <person name="Venkataraman V."/>
            <person name="Vinson J."/>
            <person name="Vo A."/>
            <person name="Wade C."/>
            <person name="Wang S."/>
            <person name="Wangchuk T."/>
            <person name="Wangdi T."/>
            <person name="Whittaker C."/>
            <person name="Wilkinson J."/>
            <person name="Wu Y."/>
            <person name="Wyman D."/>
            <person name="Yadav S."/>
            <person name="Yang S."/>
            <person name="Yang X."/>
            <person name="Yeager S."/>
            <person name="Yee E."/>
            <person name="Young G."/>
            <person name="Zainoun J."/>
            <person name="Zembeck L."/>
            <person name="Zimmer A."/>
            <person name="Zody M."/>
            <person name="Lander E."/>
        </authorList>
    </citation>
    <scope>NUCLEOTIDE SEQUENCE [LARGE SCALE GENOMIC DNA]</scope>
</reference>
<dbReference type="Pfam" id="PF12062">
    <property type="entry name" value="HSNSD-CE"/>
    <property type="match status" value="1"/>
</dbReference>
<feature type="domain" description="Heparan sulphate-N-deacetylase deacetylase" evidence="20">
    <location>
        <begin position="226"/>
        <end position="430"/>
    </location>
</feature>
<evidence type="ECO:0000256" key="18">
    <source>
        <dbReference type="PIRSR" id="PIRSR637359-3"/>
    </source>
</evidence>
<feature type="binding site" evidence="17">
    <location>
        <position position="625"/>
    </location>
    <ligand>
        <name>3'-phosphoadenylyl sulfate</name>
        <dbReference type="ChEBI" id="CHEBI:58339"/>
    </ligand>
</feature>
<keyword evidence="15" id="KW-0511">Multifunctional enzyme</keyword>
<reference evidence="22" key="2">
    <citation type="submission" date="2025-05" db="UniProtKB">
        <authorList>
            <consortium name="Ensembl"/>
        </authorList>
    </citation>
    <scope>IDENTIFICATION</scope>
</reference>
<evidence type="ECO:0000256" key="9">
    <source>
        <dbReference type="ARBA" id="ARBA00022968"/>
    </source>
</evidence>
<evidence type="ECO:0000256" key="7">
    <source>
        <dbReference type="ARBA" id="ARBA00022692"/>
    </source>
</evidence>
<sequence>LGRGIIVTLEAVRFKFQVQVGEIRSLPGLIDNNKGRYAVVIFEDLYMYLNLQGQNRANLDQYCRDFNVGILYLFYFYSKAKIVIAKMVGSFPLRFMSSVRLKDYEINATSPLLRITRPGSVVSTSIVPVPSPNDWTIFLPYHHTYTAVTLASRLKPPKLRKTKRRSNHLNSACGLEKLIPVLLDQGLYDGIQRVFFGNNLKFWLQKVLFLDALSYLSYGRLSLPLERYFQIDIDDIFVGVAESRLLVNDVQALLNFQTELRKNVPGFTYQLGFSGKFIYSGTNLESEGDRMLLKLADNFSWFPHMWSHMQAHWFSNASKLCEYMDINRQFALRHSLNTSSNYAVAPHHAGVYPVHQQLYHCWRKVWNITSTSSEEYPNLRPDHRRKGFIYRNIMVIPRQTCSLFTHTMVLDMYPGGKEVLLESIDGGSLFQSFLYNQVNVFMTHQSNYGNDRLGLFTFDRAMKFLYKWTNLRLVYEPPEVLGKRYFNLYPEEVEPVWSNPCLNRRHLEIWSEEKNCSSFPKFVVVGPQKTGTTALYWFLNMHPHVKSNLPSPTTFEEVQFFSGPNYFKGIDWYMSFFPTPENNTVLFEKSATYFDQKVVPKRLKTLLPSKHIVVILIDPALRAYSWYQHMRSHHDAFALKYSFYETITAHRGVDPDGLISLQRRCLDPGFYANHLENWLDFIQPQFIIIVDGDMLKTDPAAAMFQLQKSLGFTEIYQYNKILKFDERKGFFCQVQPKGKSKCLGQSKGRKYPEMEDESWKYLTKYYEEANLKLFKLLERLKKPIPEWLKKKSK</sequence>
<dbReference type="UniPathway" id="UPA00862"/>
<keyword evidence="10" id="KW-1133">Transmembrane helix</keyword>
<name>H2YCA9_CIOSA</name>
<dbReference type="Ensembl" id="ENSCSAVT00000002998.1">
    <property type="protein sequence ID" value="ENSCSAVP00000002953.1"/>
    <property type="gene ID" value="ENSCSAVG00000001766.1"/>
</dbReference>
<proteinExistence type="inferred from homology"/>
<feature type="domain" description="Heparan sulfate-N-deacetylase N-terminal" evidence="21">
    <location>
        <begin position="1"/>
        <end position="216"/>
    </location>
</feature>
<comment type="subcellular location">
    <subcellularLocation>
        <location evidence="1">Golgi apparatus membrane</location>
        <topology evidence="1">Single-pass type II membrane protein</topology>
    </subcellularLocation>
</comment>
<keyword evidence="6" id="KW-0808">Transferase</keyword>
<evidence type="ECO:0000256" key="16">
    <source>
        <dbReference type="PIRSR" id="PIRSR637359-1"/>
    </source>
</evidence>
<dbReference type="OMA" id="GLKFWLH"/>
<evidence type="ECO:0000256" key="1">
    <source>
        <dbReference type="ARBA" id="ARBA00004323"/>
    </source>
</evidence>
<evidence type="ECO:0000259" key="21">
    <source>
        <dbReference type="Pfam" id="PF25119"/>
    </source>
</evidence>
<keyword evidence="14" id="KW-0325">Glycoprotein</keyword>
<evidence type="ECO:0000259" key="19">
    <source>
        <dbReference type="Pfam" id="PF00685"/>
    </source>
</evidence>
<keyword evidence="23" id="KW-1185">Reference proteome</keyword>
<keyword evidence="9" id="KW-0735">Signal-anchor</keyword>
<comment type="similarity">
    <text evidence="4">Belongs to the sulfotransferase 1 family. NDST subfamily.</text>
</comment>
<dbReference type="SUPFAM" id="SSF52540">
    <property type="entry name" value="P-loop containing nucleoside triphosphate hydrolases"/>
    <property type="match status" value="1"/>
</dbReference>
<keyword evidence="8" id="KW-0378">Hydrolase</keyword>
<dbReference type="GO" id="GO:0016787">
    <property type="term" value="F:hydrolase activity"/>
    <property type="evidence" value="ECO:0007669"/>
    <property type="project" value="UniProtKB-KW"/>
</dbReference>
<dbReference type="PANTHER" id="PTHR10605">
    <property type="entry name" value="HEPARAN SULFATE SULFOTRANSFERASE"/>
    <property type="match status" value="1"/>
</dbReference>
<dbReference type="InterPro" id="IPR000863">
    <property type="entry name" value="Sulfotransferase_dom"/>
</dbReference>
<evidence type="ECO:0000256" key="10">
    <source>
        <dbReference type="ARBA" id="ARBA00022989"/>
    </source>
</evidence>
<evidence type="ECO:0000256" key="11">
    <source>
        <dbReference type="ARBA" id="ARBA00023034"/>
    </source>
</evidence>
<dbReference type="GeneTree" id="ENSGT00940000168016"/>
<evidence type="ECO:0000313" key="22">
    <source>
        <dbReference type="Ensembl" id="ENSCSAVP00000002957.1"/>
    </source>
</evidence>
<dbReference type="UniPathway" id="UPA00756"/>
<evidence type="ECO:0000256" key="17">
    <source>
        <dbReference type="PIRSR" id="PIRSR637359-2"/>
    </source>
</evidence>
<dbReference type="InterPro" id="IPR056793">
    <property type="entry name" value="HSNSD_N"/>
</dbReference>
<evidence type="ECO:0000256" key="3">
    <source>
        <dbReference type="ARBA" id="ARBA00005093"/>
    </source>
</evidence>
<dbReference type="InterPro" id="IPR037359">
    <property type="entry name" value="NST/OST"/>
</dbReference>
<dbReference type="AlphaFoldDB" id="H2YCA9"/>
<feature type="domain" description="Sulfotransferase" evidence="19">
    <location>
        <begin position="520"/>
        <end position="768"/>
    </location>
</feature>
<dbReference type="STRING" id="51511.ENSCSAVP00000002953"/>
<dbReference type="InterPro" id="IPR027417">
    <property type="entry name" value="P-loop_NTPase"/>
</dbReference>
<dbReference type="GO" id="GO:0015012">
    <property type="term" value="P:heparan sulfate proteoglycan biosynthetic process"/>
    <property type="evidence" value="ECO:0007669"/>
    <property type="project" value="UniProtKB-UniPathway"/>
</dbReference>
<evidence type="ECO:0000256" key="12">
    <source>
        <dbReference type="ARBA" id="ARBA00023136"/>
    </source>
</evidence>
<dbReference type="EC" id="2.8.2.8" evidence="5"/>
<feature type="binding site" evidence="17">
    <location>
        <begin position="747"/>
        <end position="751"/>
    </location>
    <ligand>
        <name>3'-phosphoadenylyl sulfate</name>
        <dbReference type="ChEBI" id="CHEBI:58339"/>
    </ligand>
</feature>
<evidence type="ECO:0000256" key="14">
    <source>
        <dbReference type="ARBA" id="ARBA00023180"/>
    </source>
</evidence>
<feature type="active site" description="For sulfotransferase activity" evidence="16">
    <location>
        <position position="529"/>
    </location>
</feature>
<feature type="disulfide bond" evidence="18">
    <location>
        <begin position="732"/>
        <end position="742"/>
    </location>
</feature>
<dbReference type="eggNOG" id="KOG3703">
    <property type="taxonomic scope" value="Eukaryota"/>
</dbReference>
<dbReference type="GO" id="GO:0015016">
    <property type="term" value="F:heparan sulfate N-sulfotransferase activity"/>
    <property type="evidence" value="ECO:0007669"/>
    <property type="project" value="UniProtKB-EC"/>
</dbReference>
<evidence type="ECO:0000313" key="23">
    <source>
        <dbReference type="Proteomes" id="UP000007875"/>
    </source>
</evidence>
<evidence type="ECO:0000256" key="13">
    <source>
        <dbReference type="ARBA" id="ARBA00023157"/>
    </source>
</evidence>